<feature type="compositionally biased region" description="Polar residues" evidence="2">
    <location>
        <begin position="7"/>
        <end position="19"/>
    </location>
</feature>
<name>A0A9P3BMU5_9EURO</name>
<dbReference type="GO" id="GO:0006351">
    <property type="term" value="P:DNA-templated transcription"/>
    <property type="evidence" value="ECO:0007669"/>
    <property type="project" value="InterPro"/>
</dbReference>
<feature type="region of interest" description="Disordered" evidence="2">
    <location>
        <begin position="510"/>
        <end position="531"/>
    </location>
</feature>
<feature type="compositionally biased region" description="Low complexity" evidence="2">
    <location>
        <begin position="510"/>
        <end position="528"/>
    </location>
</feature>
<dbReference type="OrthoDB" id="3921198at2759"/>
<dbReference type="CDD" id="cd12148">
    <property type="entry name" value="fungal_TF_MHR"/>
    <property type="match status" value="1"/>
</dbReference>
<dbReference type="Proteomes" id="UP001043456">
    <property type="component" value="Unassembled WGS sequence"/>
</dbReference>
<dbReference type="PANTHER" id="PTHR46910">
    <property type="entry name" value="TRANSCRIPTION FACTOR PDR1"/>
    <property type="match status" value="1"/>
</dbReference>
<comment type="caution">
    <text evidence="4">The sequence shown here is derived from an EMBL/GenBank/DDBJ whole genome shotgun (WGS) entry which is preliminary data.</text>
</comment>
<dbReference type="AlphaFoldDB" id="A0A9P3BMU5"/>
<keyword evidence="1" id="KW-0539">Nucleus</keyword>
<sequence>MSAYQPPLSSTPRAQSSTEAPAPRLKRRKVTDERKRTARAKCSHLGRPCRVRGMPVSQDISARDALVELQERAMYMERILKHAFKGIALDTKSLRQMALSIDETGKEMQPETDEAELTMEEEECTIDPVEDTVTHFSGEFSYWNFSMRVKRQIEDRMAASASLSQTQPPNQISNYPRAKQLRSSSRTLAAAISCIPPRHIAEFLVSIFFKHAVTHYFYVDRSWLLTRLTALYTNPETLTSKDAPVLSIILTVFAIGTQYAYLEAKSAPASSSQNFSEDELGTMFYQEAIRLLPEIIEVSSLESVQACLLFAAYALPIDAAGLGYVYINLTIRLAMQNGMHRRCVGEAFSAAMMETRNKVWWTAYAMERKISIFHGRPLGMLRSDVDTHLPVDLGEQDSTTPYMLASIHLTHHLEDFYKEMYVHSASKAQTSNTDNHRSLLRTTPKQDLPLLLSRLADRKNDLERWWSTLPLIIQKDDAQTPVDRSTAHLKLEHCLLRMFIGRPFLFSRGSPSNPTSPATPPSSTAQKPTPRRELVTCCITAAADAISICSTLRDSDSGPGLARASYIEYSSCRAALLVLIAYSIQDRSDHFRKALRVGLDMIREMAASGESARSEVELIEALERALVRLRSFDEVGKVASDYEEFKQWESMWKRQNDGDCNSDEAVAGSIQEQGWPTSEMGPSGIAESNAALGPLRLFDGAAEWALFGGGSALPRELQHPETQMLGDFLSLHDPRFDPDLSQAL</sequence>
<dbReference type="Pfam" id="PF04082">
    <property type="entry name" value="Fungal_trans"/>
    <property type="match status" value="1"/>
</dbReference>
<dbReference type="RefSeq" id="XP_043161360.1">
    <property type="nucleotide sequence ID" value="XM_043305425.1"/>
</dbReference>
<dbReference type="GO" id="GO:0003700">
    <property type="term" value="F:DNA-binding transcription factor activity"/>
    <property type="evidence" value="ECO:0007669"/>
    <property type="project" value="InterPro"/>
</dbReference>
<dbReference type="InterPro" id="IPR050987">
    <property type="entry name" value="AtrR-like"/>
</dbReference>
<gene>
    <name evidence="4" type="ORF">Asppvi_009575</name>
</gene>
<accession>A0A9P3BMU5</accession>
<reference evidence="4 5" key="1">
    <citation type="submission" date="2018-10" db="EMBL/GenBank/DDBJ databases">
        <title>Pan-genome distribution and transcriptional activeness of fungal secondary metabolism genes in Aspergillus section Fumigati.</title>
        <authorList>
            <person name="Takahashi H."/>
            <person name="Umemura M."/>
            <person name="Ninomiya A."/>
            <person name="Kusuya Y."/>
            <person name="Urayama S."/>
            <person name="Shimizu M."/>
            <person name="Watanabe A."/>
            <person name="Kamei K."/>
            <person name="Yaguchi T."/>
            <person name="Hagiwara D."/>
        </authorList>
    </citation>
    <scope>NUCLEOTIDE SEQUENCE [LARGE SCALE GENOMIC DNA]</scope>
    <source>
        <strain evidence="4 5">IFM 55266</strain>
    </source>
</reference>
<evidence type="ECO:0000259" key="3">
    <source>
        <dbReference type="SMART" id="SM00906"/>
    </source>
</evidence>
<keyword evidence="5" id="KW-1185">Reference proteome</keyword>
<protein>
    <recommendedName>
        <fullName evidence="3">Xylanolytic transcriptional activator regulatory domain-containing protein</fullName>
    </recommendedName>
</protein>
<dbReference type="GeneID" id="67008185"/>
<organism evidence="4 5">
    <name type="scientific">Aspergillus pseudoviridinutans</name>
    <dbReference type="NCBI Taxonomy" id="1517512"/>
    <lineage>
        <taxon>Eukaryota</taxon>
        <taxon>Fungi</taxon>
        <taxon>Dikarya</taxon>
        <taxon>Ascomycota</taxon>
        <taxon>Pezizomycotina</taxon>
        <taxon>Eurotiomycetes</taxon>
        <taxon>Eurotiomycetidae</taxon>
        <taxon>Eurotiales</taxon>
        <taxon>Aspergillaceae</taxon>
        <taxon>Aspergillus</taxon>
        <taxon>Aspergillus subgen. Fumigati</taxon>
    </lineage>
</organism>
<dbReference type="EMBL" id="BHVY01000007">
    <property type="protein sequence ID" value="GIJ90614.1"/>
    <property type="molecule type" value="Genomic_DNA"/>
</dbReference>
<feature type="region of interest" description="Disordered" evidence="2">
    <location>
        <begin position="1"/>
        <end position="39"/>
    </location>
</feature>
<feature type="domain" description="Xylanolytic transcriptional activator regulatory" evidence="3">
    <location>
        <begin position="323"/>
        <end position="396"/>
    </location>
</feature>
<evidence type="ECO:0000313" key="5">
    <source>
        <dbReference type="Proteomes" id="UP001043456"/>
    </source>
</evidence>
<dbReference type="SMART" id="SM00906">
    <property type="entry name" value="Fungal_trans"/>
    <property type="match status" value="1"/>
</dbReference>
<proteinExistence type="predicted"/>
<dbReference type="GO" id="GO:0008270">
    <property type="term" value="F:zinc ion binding"/>
    <property type="evidence" value="ECO:0007669"/>
    <property type="project" value="InterPro"/>
</dbReference>
<evidence type="ECO:0000256" key="2">
    <source>
        <dbReference type="SAM" id="MobiDB-lite"/>
    </source>
</evidence>
<dbReference type="InterPro" id="IPR007219">
    <property type="entry name" value="XnlR_reg_dom"/>
</dbReference>
<dbReference type="PANTHER" id="PTHR46910:SF23">
    <property type="entry name" value="THIAMINE REPRESSIBLE GENES REGULATORY PROTEIN THI1"/>
    <property type="match status" value="1"/>
</dbReference>
<dbReference type="GO" id="GO:0003677">
    <property type="term" value="F:DNA binding"/>
    <property type="evidence" value="ECO:0007669"/>
    <property type="project" value="InterPro"/>
</dbReference>
<evidence type="ECO:0000256" key="1">
    <source>
        <dbReference type="ARBA" id="ARBA00023242"/>
    </source>
</evidence>
<evidence type="ECO:0000313" key="4">
    <source>
        <dbReference type="EMBL" id="GIJ90614.1"/>
    </source>
</evidence>